<dbReference type="EMBL" id="JAMKOV010000031">
    <property type="protein sequence ID" value="KAI8035764.1"/>
    <property type="molecule type" value="Genomic_DNA"/>
</dbReference>
<evidence type="ECO:0000313" key="1">
    <source>
        <dbReference type="EMBL" id="KAI8035764.1"/>
    </source>
</evidence>
<proteinExistence type="predicted"/>
<dbReference type="Proteomes" id="UP001059596">
    <property type="component" value="Unassembled WGS sequence"/>
</dbReference>
<keyword evidence="2" id="KW-1185">Reference proteome</keyword>
<dbReference type="AlphaFoldDB" id="A0A9Q0BLG0"/>
<gene>
    <name evidence="1" type="ORF">M5D96_011514</name>
</gene>
<feature type="non-terminal residue" evidence="1">
    <location>
        <position position="79"/>
    </location>
</feature>
<name>A0A9Q0BLG0_9MUSC</name>
<protein>
    <submittedName>
        <fullName evidence="1">Uncharacterized protein</fullName>
    </submittedName>
</protein>
<evidence type="ECO:0000313" key="2">
    <source>
        <dbReference type="Proteomes" id="UP001059596"/>
    </source>
</evidence>
<accession>A0A9Q0BLG0</accession>
<sequence>MHAANEQQTSRHLSRVAAPLHFHLRSCGAMLSVNRGAEAGSKTTYDETHGNQPMVTRVTAIIHCSDSSVYLLLRRIFFE</sequence>
<organism evidence="1 2">
    <name type="scientific">Drosophila gunungcola</name>
    <name type="common">fruit fly</name>
    <dbReference type="NCBI Taxonomy" id="103775"/>
    <lineage>
        <taxon>Eukaryota</taxon>
        <taxon>Metazoa</taxon>
        <taxon>Ecdysozoa</taxon>
        <taxon>Arthropoda</taxon>
        <taxon>Hexapoda</taxon>
        <taxon>Insecta</taxon>
        <taxon>Pterygota</taxon>
        <taxon>Neoptera</taxon>
        <taxon>Endopterygota</taxon>
        <taxon>Diptera</taxon>
        <taxon>Brachycera</taxon>
        <taxon>Muscomorpha</taxon>
        <taxon>Ephydroidea</taxon>
        <taxon>Drosophilidae</taxon>
        <taxon>Drosophila</taxon>
        <taxon>Sophophora</taxon>
    </lineage>
</organism>
<comment type="caution">
    <text evidence="1">The sequence shown here is derived from an EMBL/GenBank/DDBJ whole genome shotgun (WGS) entry which is preliminary data.</text>
</comment>
<reference evidence="1" key="1">
    <citation type="journal article" date="2023" name="Genome Biol. Evol.">
        <title>Long-read-based Genome Assembly of Drosophila gunungcola Reveals Fewer Chemosensory Genes in Flower-breeding Species.</title>
        <authorList>
            <person name="Negi A."/>
            <person name="Liao B.Y."/>
            <person name="Yeh S.D."/>
        </authorList>
    </citation>
    <scope>NUCLEOTIDE SEQUENCE</scope>
    <source>
        <strain evidence="1">Sukarami</strain>
    </source>
</reference>